<protein>
    <recommendedName>
        <fullName evidence="3">Shikimate kinase</fullName>
    </recommendedName>
</protein>
<dbReference type="Proteomes" id="UP000717534">
    <property type="component" value="Unassembled WGS sequence"/>
</dbReference>
<dbReference type="InterPro" id="IPR027417">
    <property type="entry name" value="P-loop_NTPase"/>
</dbReference>
<evidence type="ECO:0000313" key="2">
    <source>
        <dbReference type="Proteomes" id="UP000717534"/>
    </source>
</evidence>
<name>A0ABS3AV13_9BACT</name>
<evidence type="ECO:0008006" key="3">
    <source>
        <dbReference type="Google" id="ProtNLM"/>
    </source>
</evidence>
<reference evidence="1 2" key="1">
    <citation type="submission" date="2021-02" db="EMBL/GenBank/DDBJ databases">
        <title>Activity-based single-cell genomes from oceanic crustal fluid captures similar information to metagenomic and metatranscriptomic surveys with orders of magnitude less sampling.</title>
        <authorList>
            <person name="D'Angelo T.S."/>
            <person name="Orcutt B.N."/>
        </authorList>
    </citation>
    <scope>NUCLEOTIDE SEQUENCE [LARGE SCALE GENOMIC DNA]</scope>
    <source>
        <strain evidence="1">AH-315-G02</strain>
    </source>
</reference>
<gene>
    <name evidence="1" type="ORF">JYU06_05410</name>
</gene>
<keyword evidence="2" id="KW-1185">Reference proteome</keyword>
<proteinExistence type="predicted"/>
<feature type="non-terminal residue" evidence="1">
    <location>
        <position position="1"/>
    </location>
</feature>
<evidence type="ECO:0000313" key="1">
    <source>
        <dbReference type="EMBL" id="MBN4068939.1"/>
    </source>
</evidence>
<dbReference type="EMBL" id="JAFITO010000086">
    <property type="protein sequence ID" value="MBN4068939.1"/>
    <property type="molecule type" value="Genomic_DNA"/>
</dbReference>
<organism evidence="1 2">
    <name type="scientific">Desulfotalea psychrophila</name>
    <dbReference type="NCBI Taxonomy" id="84980"/>
    <lineage>
        <taxon>Bacteria</taxon>
        <taxon>Pseudomonadati</taxon>
        <taxon>Thermodesulfobacteriota</taxon>
        <taxon>Desulfobulbia</taxon>
        <taxon>Desulfobulbales</taxon>
        <taxon>Desulfocapsaceae</taxon>
        <taxon>Desulfotalea</taxon>
    </lineage>
</organism>
<sequence length="67" mass="7680">IMNTIYAHPNVKKKIKKRPLLQDLDGAKDLFNIRLPLYREVADLEIKVSGRSIDDISNDICTQIAEK</sequence>
<dbReference type="Gene3D" id="3.40.50.300">
    <property type="entry name" value="P-loop containing nucleotide triphosphate hydrolases"/>
    <property type="match status" value="1"/>
</dbReference>
<comment type="caution">
    <text evidence="1">The sequence shown here is derived from an EMBL/GenBank/DDBJ whole genome shotgun (WGS) entry which is preliminary data.</text>
</comment>
<accession>A0ABS3AV13</accession>